<protein>
    <recommendedName>
        <fullName evidence="4">Group 4 capsule polysaccharide lipoprotein gfcB, YjbF</fullName>
    </recommendedName>
</protein>
<keyword evidence="1" id="KW-0732">Signal</keyword>
<dbReference type="Gene3D" id="2.40.360.10">
    <property type="entry name" value="YmcC-like"/>
    <property type="match status" value="1"/>
</dbReference>
<feature type="signal peptide" evidence="1">
    <location>
        <begin position="1"/>
        <end position="19"/>
    </location>
</feature>
<dbReference type="SUPFAM" id="SSF159270">
    <property type="entry name" value="YmcC-like"/>
    <property type="match status" value="1"/>
</dbReference>
<organism evidence="2 3">
    <name type="scientific">Flavimaricola marinus</name>
    <dbReference type="NCBI Taxonomy" id="1819565"/>
    <lineage>
        <taxon>Bacteria</taxon>
        <taxon>Pseudomonadati</taxon>
        <taxon>Pseudomonadota</taxon>
        <taxon>Alphaproteobacteria</taxon>
        <taxon>Rhodobacterales</taxon>
        <taxon>Paracoccaceae</taxon>
        <taxon>Flavimaricola</taxon>
    </lineage>
</organism>
<dbReference type="Pfam" id="PF11102">
    <property type="entry name" value="YjbF"/>
    <property type="match status" value="1"/>
</dbReference>
<dbReference type="EMBL" id="FXZK01000004">
    <property type="protein sequence ID" value="SMY08329.1"/>
    <property type="molecule type" value="Genomic_DNA"/>
</dbReference>
<evidence type="ECO:0000313" key="3">
    <source>
        <dbReference type="Proteomes" id="UP000201613"/>
    </source>
</evidence>
<dbReference type="PROSITE" id="PS51257">
    <property type="entry name" value="PROKAR_LIPOPROTEIN"/>
    <property type="match status" value="1"/>
</dbReference>
<dbReference type="InterPro" id="IPR021308">
    <property type="entry name" value="GfcB"/>
</dbReference>
<feature type="chain" id="PRO_5012579388" description="Group 4 capsule polysaccharide lipoprotein gfcB, YjbF" evidence="1">
    <location>
        <begin position="20"/>
        <end position="211"/>
    </location>
</feature>
<dbReference type="InterPro" id="IPR023373">
    <property type="entry name" value="YmcC_sf"/>
</dbReference>
<dbReference type="AlphaFoldDB" id="A0A238LF74"/>
<evidence type="ECO:0000313" key="2">
    <source>
        <dbReference type="EMBL" id="SMY08329.1"/>
    </source>
</evidence>
<proteinExistence type="predicted"/>
<keyword evidence="3" id="KW-1185">Reference proteome</keyword>
<evidence type="ECO:0008006" key="4">
    <source>
        <dbReference type="Google" id="ProtNLM"/>
    </source>
</evidence>
<gene>
    <name evidence="2" type="ORF">LOM8899_02480</name>
</gene>
<evidence type="ECO:0000256" key="1">
    <source>
        <dbReference type="SAM" id="SignalP"/>
    </source>
</evidence>
<reference evidence="2 3" key="1">
    <citation type="submission" date="2017-05" db="EMBL/GenBank/DDBJ databases">
        <authorList>
            <person name="Song R."/>
            <person name="Chenine A.L."/>
            <person name="Ruprecht R.M."/>
        </authorList>
    </citation>
    <scope>NUCLEOTIDE SEQUENCE [LARGE SCALE GENOMIC DNA]</scope>
    <source>
        <strain evidence="2 3">CECT 8899</strain>
    </source>
</reference>
<name>A0A238LF74_9RHOB</name>
<sequence>MIKQTVAAMALMAMTGCSAISGAAGMVGNVVGGPAAPSMADSLGFGPDDVVADPDAFILVQVSGRDIAGLAREVNANGDVRTWIGESGYSITLDDGLLVATRGLGDDLIAANTAGVRAALRNGGGTTERQHDYIDALDQIRTETYDCAVVRVGPEEVDLGVRKETLLLMTETCQNQWIRFENRYFVDNTGTIIAARQFVSQTVAYLRNNSL</sequence>
<dbReference type="Proteomes" id="UP000201613">
    <property type="component" value="Unassembled WGS sequence"/>
</dbReference>
<accession>A0A238LF74</accession>